<evidence type="ECO:0000259" key="6">
    <source>
        <dbReference type="Pfam" id="PF05175"/>
    </source>
</evidence>
<name>W8RWC4_9RHOB</name>
<dbReference type="SUPFAM" id="SSF53335">
    <property type="entry name" value="S-adenosyl-L-methionine-dependent methyltransferases"/>
    <property type="match status" value="1"/>
</dbReference>
<evidence type="ECO:0000256" key="5">
    <source>
        <dbReference type="HAMAP-Rule" id="MF_02126"/>
    </source>
</evidence>
<dbReference type="eggNOG" id="COG2890">
    <property type="taxonomic scope" value="Bacteria"/>
</dbReference>
<dbReference type="InterPro" id="IPR004556">
    <property type="entry name" value="HemK-like"/>
</dbReference>
<dbReference type="HAMAP" id="MF_02126">
    <property type="entry name" value="RF_methyltr_PrmC"/>
    <property type="match status" value="1"/>
</dbReference>
<comment type="catalytic activity">
    <reaction evidence="4 5">
        <text>L-glutaminyl-[peptide chain release factor] + S-adenosyl-L-methionine = N(5)-methyl-L-glutaminyl-[peptide chain release factor] + S-adenosyl-L-homocysteine + H(+)</text>
        <dbReference type="Rhea" id="RHEA:42896"/>
        <dbReference type="Rhea" id="RHEA-COMP:10271"/>
        <dbReference type="Rhea" id="RHEA-COMP:10272"/>
        <dbReference type="ChEBI" id="CHEBI:15378"/>
        <dbReference type="ChEBI" id="CHEBI:30011"/>
        <dbReference type="ChEBI" id="CHEBI:57856"/>
        <dbReference type="ChEBI" id="CHEBI:59789"/>
        <dbReference type="ChEBI" id="CHEBI:61891"/>
        <dbReference type="EC" id="2.1.1.297"/>
    </reaction>
</comment>
<gene>
    <name evidence="5" type="primary">prmC</name>
    <name evidence="8" type="ORF">roselon_03211</name>
</gene>
<protein>
    <recommendedName>
        <fullName evidence="5">Release factor glutamine methyltransferase</fullName>
        <shortName evidence="5">RF MTase</shortName>
        <ecNumber evidence="5">2.1.1.297</ecNumber>
    </recommendedName>
    <alternativeName>
        <fullName evidence="5">N5-glutamine methyltransferase PrmC</fullName>
    </alternativeName>
    <alternativeName>
        <fullName evidence="5">Protein-(glutamine-N5) MTase PrmC</fullName>
    </alternativeName>
    <alternativeName>
        <fullName evidence="5">Protein-glutamine N-methyltransferase PrmC</fullName>
    </alternativeName>
</protein>
<comment type="similarity">
    <text evidence="5">Belongs to the protein N5-glutamine methyltransferase family. PrmC subfamily.</text>
</comment>
<dbReference type="GO" id="GO:0102559">
    <property type="term" value="F:peptide chain release factor N(5)-glutamine methyltransferase activity"/>
    <property type="evidence" value="ECO:0007669"/>
    <property type="project" value="UniProtKB-EC"/>
</dbReference>
<dbReference type="Gene3D" id="1.10.8.10">
    <property type="entry name" value="DNA helicase RuvA subunit, C-terminal domain"/>
    <property type="match status" value="1"/>
</dbReference>
<dbReference type="InterPro" id="IPR019874">
    <property type="entry name" value="RF_methyltr_PrmC"/>
</dbReference>
<evidence type="ECO:0000256" key="3">
    <source>
        <dbReference type="ARBA" id="ARBA00022691"/>
    </source>
</evidence>
<dbReference type="NCBIfam" id="TIGR00536">
    <property type="entry name" value="hemK_fam"/>
    <property type="match status" value="1"/>
</dbReference>
<keyword evidence="2 5" id="KW-0808">Transferase</keyword>
<organism evidence="8 9">
    <name type="scientific">Roseicyclus elongatus DSM 19469</name>
    <dbReference type="NCBI Taxonomy" id="1294273"/>
    <lineage>
        <taxon>Bacteria</taxon>
        <taxon>Pseudomonadati</taxon>
        <taxon>Pseudomonadota</taxon>
        <taxon>Alphaproteobacteria</taxon>
        <taxon>Rhodobacterales</taxon>
        <taxon>Roseobacteraceae</taxon>
        <taxon>Roseicyclus</taxon>
    </lineage>
</organism>
<dbReference type="STRING" id="1294273.roselon_03211"/>
<proteinExistence type="inferred from homology"/>
<feature type="binding site" evidence="5">
    <location>
        <position position="142"/>
    </location>
    <ligand>
        <name>S-adenosyl-L-methionine</name>
        <dbReference type="ChEBI" id="CHEBI:59789"/>
    </ligand>
</feature>
<dbReference type="Gene3D" id="3.40.50.150">
    <property type="entry name" value="Vaccinia Virus protein VP39"/>
    <property type="match status" value="1"/>
</dbReference>
<sequence>MTRSAADWLRAATARLAPLIGLSEAQRDARLILRAATDWSAARLVAEGATPLDAGPELRADAMLARRAGHEPLAQILGHWPFYGRAFAVDRNVLTPRADTETLIELALSDPFKTMIDLGTGSGAIAVTLLAERPTARGVATDLSPAALSIAARNATAHGVASRLDLAAADWWAGIGGRFDLIVSNPPYVTAADYAALAPEVQQYEPMAALTPGGDGLSAYRAILDGVAAHANPGARLLLEIGALQGQALRDMLTQAGFQDVSIQTDINGKDRVAMGRVGTAQADRCR</sequence>
<dbReference type="PANTHER" id="PTHR18895">
    <property type="entry name" value="HEMK METHYLTRANSFERASE"/>
    <property type="match status" value="1"/>
</dbReference>
<evidence type="ECO:0000256" key="4">
    <source>
        <dbReference type="ARBA" id="ARBA00048391"/>
    </source>
</evidence>
<dbReference type="CDD" id="cd02440">
    <property type="entry name" value="AdoMet_MTases"/>
    <property type="match status" value="1"/>
</dbReference>
<dbReference type="PATRIC" id="fig|1294273.3.peg.3171"/>
<evidence type="ECO:0000256" key="1">
    <source>
        <dbReference type="ARBA" id="ARBA00022603"/>
    </source>
</evidence>
<dbReference type="PANTHER" id="PTHR18895:SF74">
    <property type="entry name" value="MTRF1L RELEASE FACTOR GLUTAMINE METHYLTRANSFERASE"/>
    <property type="match status" value="1"/>
</dbReference>
<feature type="domain" description="Methyltransferase small" evidence="6">
    <location>
        <begin position="101"/>
        <end position="194"/>
    </location>
</feature>
<feature type="binding site" evidence="5">
    <location>
        <begin position="119"/>
        <end position="123"/>
    </location>
    <ligand>
        <name>S-adenosyl-L-methionine</name>
        <dbReference type="ChEBI" id="CHEBI:59789"/>
    </ligand>
</feature>
<dbReference type="InterPro" id="IPR040758">
    <property type="entry name" value="PrmC_N"/>
</dbReference>
<accession>W8RWC4</accession>
<evidence type="ECO:0000259" key="7">
    <source>
        <dbReference type="Pfam" id="PF17827"/>
    </source>
</evidence>
<dbReference type="HOGENOM" id="CLU_018398_3_1_5"/>
<keyword evidence="1 5" id="KW-0489">Methyltransferase</keyword>
<dbReference type="OrthoDB" id="9800643at2"/>
<dbReference type="NCBIfam" id="TIGR03534">
    <property type="entry name" value="RF_mod_PrmC"/>
    <property type="match status" value="1"/>
</dbReference>
<feature type="domain" description="Release factor glutamine methyltransferase N-terminal" evidence="7">
    <location>
        <begin position="7"/>
        <end position="78"/>
    </location>
</feature>
<evidence type="ECO:0000313" key="9">
    <source>
        <dbReference type="Proteomes" id="UP000019593"/>
    </source>
</evidence>
<dbReference type="KEGG" id="red:roselon_03211"/>
<reference evidence="8 9" key="1">
    <citation type="submission" date="2013-03" db="EMBL/GenBank/DDBJ databases">
        <authorList>
            <person name="Fiebig A."/>
            <person name="Goeker M."/>
            <person name="Klenk H.-P.P."/>
        </authorList>
    </citation>
    <scope>NUCLEOTIDE SEQUENCE [LARGE SCALE GENOMIC DNA]</scope>
    <source>
        <strain evidence="9">DSM 19469</strain>
    </source>
</reference>
<feature type="binding site" evidence="5">
    <location>
        <begin position="185"/>
        <end position="188"/>
    </location>
    <ligand>
        <name>substrate</name>
    </ligand>
</feature>
<dbReference type="RefSeq" id="WP_025313127.1">
    <property type="nucleotide sequence ID" value="NZ_CP004372.1"/>
</dbReference>
<dbReference type="EMBL" id="CP004372">
    <property type="protein sequence ID" value="AHM05474.1"/>
    <property type="molecule type" value="Genomic_DNA"/>
</dbReference>
<dbReference type="Pfam" id="PF17827">
    <property type="entry name" value="PrmC_N"/>
    <property type="match status" value="1"/>
</dbReference>
<evidence type="ECO:0000256" key="2">
    <source>
        <dbReference type="ARBA" id="ARBA00022679"/>
    </source>
</evidence>
<keyword evidence="9" id="KW-1185">Reference proteome</keyword>
<dbReference type="InterPro" id="IPR007848">
    <property type="entry name" value="Small_mtfrase_dom"/>
</dbReference>
<dbReference type="InterPro" id="IPR029063">
    <property type="entry name" value="SAM-dependent_MTases_sf"/>
</dbReference>
<dbReference type="GO" id="GO:0032259">
    <property type="term" value="P:methylation"/>
    <property type="evidence" value="ECO:0007669"/>
    <property type="project" value="UniProtKB-KW"/>
</dbReference>
<dbReference type="PROSITE" id="PS00092">
    <property type="entry name" value="N6_MTASE"/>
    <property type="match status" value="1"/>
</dbReference>
<dbReference type="GO" id="GO:0003676">
    <property type="term" value="F:nucleic acid binding"/>
    <property type="evidence" value="ECO:0007669"/>
    <property type="project" value="InterPro"/>
</dbReference>
<dbReference type="InterPro" id="IPR050320">
    <property type="entry name" value="N5-glutamine_MTase"/>
</dbReference>
<feature type="binding site" evidence="5">
    <location>
        <position position="185"/>
    </location>
    <ligand>
        <name>S-adenosyl-L-methionine</name>
        <dbReference type="ChEBI" id="CHEBI:59789"/>
    </ligand>
</feature>
<dbReference type="Proteomes" id="UP000019593">
    <property type="component" value="Chromosome"/>
</dbReference>
<feature type="binding site" evidence="5">
    <location>
        <position position="171"/>
    </location>
    <ligand>
        <name>S-adenosyl-L-methionine</name>
        <dbReference type="ChEBI" id="CHEBI:59789"/>
    </ligand>
</feature>
<dbReference type="InterPro" id="IPR002052">
    <property type="entry name" value="DNA_methylase_N6_adenine_CS"/>
</dbReference>
<dbReference type="EC" id="2.1.1.297" evidence="5"/>
<keyword evidence="3 5" id="KW-0949">S-adenosyl-L-methionine</keyword>
<dbReference type="AlphaFoldDB" id="W8RWC4"/>
<dbReference type="Pfam" id="PF05175">
    <property type="entry name" value="MTS"/>
    <property type="match status" value="1"/>
</dbReference>
<comment type="function">
    <text evidence="5">Methylates the class 1 translation termination release factors RF1/PrfA and RF2/PrfB on the glutamine residue of the universally conserved GGQ motif.</text>
</comment>
<evidence type="ECO:0000313" key="8">
    <source>
        <dbReference type="EMBL" id="AHM05474.1"/>
    </source>
</evidence>